<gene>
    <name evidence="2" type="ORF">D5H75_12245</name>
</gene>
<reference evidence="2 3" key="1">
    <citation type="submission" date="2018-09" db="EMBL/GenBank/DDBJ databases">
        <title>YIM 75507 draft genome.</title>
        <authorList>
            <person name="Tang S."/>
            <person name="Feng Y."/>
        </authorList>
    </citation>
    <scope>NUCLEOTIDE SEQUENCE [LARGE SCALE GENOMIC DNA]</scope>
    <source>
        <strain evidence="2 3">YIM 75507</strain>
    </source>
</reference>
<evidence type="ECO:0000256" key="1">
    <source>
        <dbReference type="SAM" id="MobiDB-lite"/>
    </source>
</evidence>
<dbReference type="AlphaFoldDB" id="A0A3A4AYR9"/>
<name>A0A3A4AYR9_9ACTN</name>
<dbReference type="EMBL" id="QZEY01000003">
    <property type="protein sequence ID" value="RJL33529.1"/>
    <property type="molecule type" value="Genomic_DNA"/>
</dbReference>
<sequence>MREDEPAVGRSIQHEETEEPVVATHTQEGDPPSELFDLDDMGGPDEGPDAGYESGSGAWGSGERIIDPDDR</sequence>
<protein>
    <submittedName>
        <fullName evidence="2">Uncharacterized protein</fullName>
    </submittedName>
</protein>
<feature type="region of interest" description="Disordered" evidence="1">
    <location>
        <begin position="1"/>
        <end position="71"/>
    </location>
</feature>
<keyword evidence="3" id="KW-1185">Reference proteome</keyword>
<evidence type="ECO:0000313" key="3">
    <source>
        <dbReference type="Proteomes" id="UP000265768"/>
    </source>
</evidence>
<feature type="compositionally biased region" description="Basic and acidic residues" evidence="1">
    <location>
        <begin position="1"/>
        <end position="15"/>
    </location>
</feature>
<evidence type="ECO:0000313" key="2">
    <source>
        <dbReference type="EMBL" id="RJL33529.1"/>
    </source>
</evidence>
<comment type="caution">
    <text evidence="2">The sequence shown here is derived from an EMBL/GenBank/DDBJ whole genome shotgun (WGS) entry which is preliminary data.</text>
</comment>
<organism evidence="2 3">
    <name type="scientific">Bailinhaonella thermotolerans</name>
    <dbReference type="NCBI Taxonomy" id="1070861"/>
    <lineage>
        <taxon>Bacteria</taxon>
        <taxon>Bacillati</taxon>
        <taxon>Actinomycetota</taxon>
        <taxon>Actinomycetes</taxon>
        <taxon>Streptosporangiales</taxon>
        <taxon>Streptosporangiaceae</taxon>
        <taxon>Bailinhaonella</taxon>
    </lineage>
</organism>
<dbReference type="RefSeq" id="WP_119926488.1">
    <property type="nucleotide sequence ID" value="NZ_QZEY01000003.1"/>
</dbReference>
<accession>A0A3A4AYR9</accession>
<proteinExistence type="predicted"/>
<dbReference type="Proteomes" id="UP000265768">
    <property type="component" value="Unassembled WGS sequence"/>
</dbReference>
<feature type="compositionally biased region" description="Acidic residues" evidence="1">
    <location>
        <begin position="36"/>
        <end position="48"/>
    </location>
</feature>